<dbReference type="InterPro" id="IPR050416">
    <property type="entry name" value="FAD-linked_Oxidoreductase"/>
</dbReference>
<evidence type="ECO:0000256" key="1">
    <source>
        <dbReference type="ARBA" id="ARBA00005466"/>
    </source>
</evidence>
<feature type="chain" id="PRO_5034142934" evidence="5">
    <location>
        <begin position="24"/>
        <end position="482"/>
    </location>
</feature>
<evidence type="ECO:0000256" key="4">
    <source>
        <dbReference type="ARBA" id="ARBA00023002"/>
    </source>
</evidence>
<dbReference type="Gene3D" id="3.30.465.10">
    <property type="match status" value="1"/>
</dbReference>
<protein>
    <submittedName>
        <fullName evidence="7">FAD binding domain-containing protein</fullName>
    </submittedName>
</protein>
<accession>A0A8H6MYN2</accession>
<keyword evidence="8" id="KW-1185">Reference proteome</keyword>
<organism evidence="7 8">
    <name type="scientific">Colletotrichum musicola</name>
    <dbReference type="NCBI Taxonomy" id="2175873"/>
    <lineage>
        <taxon>Eukaryota</taxon>
        <taxon>Fungi</taxon>
        <taxon>Dikarya</taxon>
        <taxon>Ascomycota</taxon>
        <taxon>Pezizomycotina</taxon>
        <taxon>Sordariomycetes</taxon>
        <taxon>Hypocreomycetidae</taxon>
        <taxon>Glomerellales</taxon>
        <taxon>Glomerellaceae</taxon>
        <taxon>Colletotrichum</taxon>
        <taxon>Colletotrichum orchidearum species complex</taxon>
    </lineage>
</organism>
<evidence type="ECO:0000256" key="3">
    <source>
        <dbReference type="ARBA" id="ARBA00022827"/>
    </source>
</evidence>
<dbReference type="GO" id="GO:0071949">
    <property type="term" value="F:FAD binding"/>
    <property type="evidence" value="ECO:0007669"/>
    <property type="project" value="InterPro"/>
</dbReference>
<dbReference type="Proteomes" id="UP000639643">
    <property type="component" value="Unassembled WGS sequence"/>
</dbReference>
<keyword evidence="2" id="KW-0285">Flavoprotein</keyword>
<dbReference type="InterPro" id="IPR006094">
    <property type="entry name" value="Oxid_FAD_bind_N"/>
</dbReference>
<comment type="caution">
    <text evidence="7">The sequence shown here is derived from an EMBL/GenBank/DDBJ whole genome shotgun (WGS) entry which is preliminary data.</text>
</comment>
<evidence type="ECO:0000256" key="5">
    <source>
        <dbReference type="SAM" id="SignalP"/>
    </source>
</evidence>
<dbReference type="InterPro" id="IPR036318">
    <property type="entry name" value="FAD-bd_PCMH-like_sf"/>
</dbReference>
<reference evidence="7" key="1">
    <citation type="journal article" date="2020" name="Phytopathology">
        <title>Genome Sequence Resources of Colletotrichum truncatum, C. plurivorum, C. musicola, and C. sojae: Four Species Pathogenic to Soybean (Glycine max).</title>
        <authorList>
            <person name="Rogerio F."/>
            <person name="Boufleur T.R."/>
            <person name="Ciampi-Guillardi M."/>
            <person name="Sukno S.A."/>
            <person name="Thon M.R."/>
            <person name="Massola Junior N.S."/>
            <person name="Baroncelli R."/>
        </authorList>
    </citation>
    <scope>NUCLEOTIDE SEQUENCE</scope>
    <source>
        <strain evidence="7">LFN0074</strain>
    </source>
</reference>
<keyword evidence="5" id="KW-0732">Signal</keyword>
<dbReference type="Pfam" id="PF01565">
    <property type="entry name" value="FAD_binding_4"/>
    <property type="match status" value="1"/>
</dbReference>
<dbReference type="AlphaFoldDB" id="A0A8H6MYN2"/>
<gene>
    <name evidence="7" type="ORF">CMUS01_12751</name>
</gene>
<feature type="domain" description="FAD-binding PCMH-type" evidence="6">
    <location>
        <begin position="60"/>
        <end position="231"/>
    </location>
</feature>
<dbReference type="InterPro" id="IPR016166">
    <property type="entry name" value="FAD-bd_PCMH"/>
</dbReference>
<evidence type="ECO:0000313" key="8">
    <source>
        <dbReference type="Proteomes" id="UP000639643"/>
    </source>
</evidence>
<dbReference type="SUPFAM" id="SSF56176">
    <property type="entry name" value="FAD-binding/transporter-associated domain-like"/>
    <property type="match status" value="1"/>
</dbReference>
<dbReference type="GO" id="GO:0016491">
    <property type="term" value="F:oxidoreductase activity"/>
    <property type="evidence" value="ECO:0007669"/>
    <property type="project" value="UniProtKB-KW"/>
</dbReference>
<proteinExistence type="inferred from homology"/>
<feature type="signal peptide" evidence="5">
    <location>
        <begin position="1"/>
        <end position="23"/>
    </location>
</feature>
<dbReference type="EMBL" id="WIGM01000746">
    <property type="protein sequence ID" value="KAF6813872.1"/>
    <property type="molecule type" value="Genomic_DNA"/>
</dbReference>
<dbReference type="PANTHER" id="PTHR42973:SF13">
    <property type="entry name" value="FAD-BINDING PCMH-TYPE DOMAIN-CONTAINING PROTEIN"/>
    <property type="match status" value="1"/>
</dbReference>
<dbReference type="InterPro" id="IPR016169">
    <property type="entry name" value="FAD-bd_PCMH_sub2"/>
</dbReference>
<dbReference type="OrthoDB" id="2151789at2759"/>
<dbReference type="PANTHER" id="PTHR42973">
    <property type="entry name" value="BINDING OXIDOREDUCTASE, PUTATIVE (AFU_ORTHOLOGUE AFUA_1G17690)-RELATED"/>
    <property type="match status" value="1"/>
</dbReference>
<keyword evidence="4" id="KW-0560">Oxidoreductase</keyword>
<evidence type="ECO:0000259" key="6">
    <source>
        <dbReference type="PROSITE" id="PS51387"/>
    </source>
</evidence>
<sequence>MGSTMLRPFLICVFLNLMVCVRSDSATCRQISASTKIQHHQGLDIQYTQEQGNYWSTACGNLKPGCILFPKSAEEVSEIVKVLDTSSEQFAIKSGGHNPNNFYASVQDGPLISTKNLNEVKYDRTSNTVSVGPGNKWEDVHDALEGTGVTVVGGRIGNVGVGGYLLGGGLSFLSTQYGWAANSIVSAEMVLANGTIVTASNASNPDLLAAIKGGGNAFGIVTKYVLQAYTIGQIWGGNLIFDGANTDEILAAIRDFTEHYDDPKAAIIATSELTILNAVNIWVIFLFYDGPQPPLGVFDRFMKAGPNINSCKTRSYADFLKANDLFVLKGSVYTIATETTPLPPAAAGAIVMRAYYDHWYNTSSARAKVPGVIASMAFQPLPKSMVKIARDKGGDLLDLDDSVDRIVFEFNYSYLLRLDDARIDEAMVELYGGMKTRVDGFVKDGTLPDAYRPLFMNDGYFRQDYWGRLRPEKRIFAEKDSQ</sequence>
<evidence type="ECO:0000313" key="7">
    <source>
        <dbReference type="EMBL" id="KAF6813872.1"/>
    </source>
</evidence>
<evidence type="ECO:0000256" key="2">
    <source>
        <dbReference type="ARBA" id="ARBA00022630"/>
    </source>
</evidence>
<dbReference type="PROSITE" id="PS51387">
    <property type="entry name" value="FAD_PCMH"/>
    <property type="match status" value="1"/>
</dbReference>
<comment type="similarity">
    <text evidence="1">Belongs to the oxygen-dependent FAD-linked oxidoreductase family.</text>
</comment>
<name>A0A8H6MYN2_9PEZI</name>
<keyword evidence="3" id="KW-0274">FAD</keyword>